<sequence>MSILETKKLVKERGWGGPGKAVISFTSTVNGYHHFKKRPFQGSQFLMQCRPEMGNKYDKAATLVVAPKLDVVAPELHDKETRAASTSGRDRQQTVREICGHPVGRVPKGLSAVVRFAINNGWGAYCWYLGTMTHDGPVRGGGPKLNECYVMVGERRMADEIVRQIRRNGGRDINVL</sequence>
<dbReference type="InParanoid" id="A0A7M7LWM7"/>
<organism evidence="1 2">
    <name type="scientific">Strongylocentrotus purpuratus</name>
    <name type="common">Purple sea urchin</name>
    <dbReference type="NCBI Taxonomy" id="7668"/>
    <lineage>
        <taxon>Eukaryota</taxon>
        <taxon>Metazoa</taxon>
        <taxon>Echinodermata</taxon>
        <taxon>Eleutherozoa</taxon>
        <taxon>Echinozoa</taxon>
        <taxon>Echinoidea</taxon>
        <taxon>Euechinoidea</taxon>
        <taxon>Echinacea</taxon>
        <taxon>Camarodonta</taxon>
        <taxon>Echinidea</taxon>
        <taxon>Strongylocentrotidae</taxon>
        <taxon>Strongylocentrotus</taxon>
    </lineage>
</organism>
<keyword evidence="2" id="KW-1185">Reference proteome</keyword>
<accession>A0A7M7LWM7</accession>
<dbReference type="Proteomes" id="UP000007110">
    <property type="component" value="Unassembled WGS sequence"/>
</dbReference>
<dbReference type="KEGG" id="spu:105446672"/>
<protein>
    <submittedName>
        <fullName evidence="1">Uncharacterized protein</fullName>
    </submittedName>
</protein>
<evidence type="ECO:0000313" key="1">
    <source>
        <dbReference type="EnsemblMetazoa" id="XP_011682055"/>
    </source>
</evidence>
<dbReference type="EnsemblMetazoa" id="XM_011683753">
    <property type="protein sequence ID" value="XP_011682055"/>
    <property type="gene ID" value="LOC105446672"/>
</dbReference>
<evidence type="ECO:0000313" key="2">
    <source>
        <dbReference type="Proteomes" id="UP000007110"/>
    </source>
</evidence>
<proteinExistence type="predicted"/>
<dbReference type="RefSeq" id="XP_011682055.2">
    <property type="nucleotide sequence ID" value="XM_011683753.2"/>
</dbReference>
<dbReference type="AlphaFoldDB" id="A0A7M7LWM7"/>
<dbReference type="OrthoDB" id="5978902at2759"/>
<name>A0A7M7LWM7_STRPU</name>
<reference evidence="2" key="1">
    <citation type="submission" date="2015-02" db="EMBL/GenBank/DDBJ databases">
        <title>Genome sequencing for Strongylocentrotus purpuratus.</title>
        <authorList>
            <person name="Murali S."/>
            <person name="Liu Y."/>
            <person name="Vee V."/>
            <person name="English A."/>
            <person name="Wang M."/>
            <person name="Skinner E."/>
            <person name="Han Y."/>
            <person name="Muzny D.M."/>
            <person name="Worley K.C."/>
            <person name="Gibbs R.A."/>
        </authorList>
    </citation>
    <scope>NUCLEOTIDE SEQUENCE</scope>
</reference>
<reference evidence="1" key="2">
    <citation type="submission" date="2021-01" db="UniProtKB">
        <authorList>
            <consortium name="EnsemblMetazoa"/>
        </authorList>
    </citation>
    <scope>IDENTIFICATION</scope>
</reference>
<dbReference type="GeneID" id="105446672"/>
<dbReference type="OMA" id="TIRLEWI"/>